<organism evidence="1">
    <name type="scientific">Anguilla anguilla</name>
    <name type="common">European freshwater eel</name>
    <name type="synonym">Muraena anguilla</name>
    <dbReference type="NCBI Taxonomy" id="7936"/>
    <lineage>
        <taxon>Eukaryota</taxon>
        <taxon>Metazoa</taxon>
        <taxon>Chordata</taxon>
        <taxon>Craniata</taxon>
        <taxon>Vertebrata</taxon>
        <taxon>Euteleostomi</taxon>
        <taxon>Actinopterygii</taxon>
        <taxon>Neopterygii</taxon>
        <taxon>Teleostei</taxon>
        <taxon>Anguilliformes</taxon>
        <taxon>Anguillidae</taxon>
        <taxon>Anguilla</taxon>
    </lineage>
</organism>
<evidence type="ECO:0000313" key="1">
    <source>
        <dbReference type="EMBL" id="JAH45670.1"/>
    </source>
</evidence>
<sequence length="33" mass="3815">MMKMKLCVNYTVHFTCSSGDIFALRFSWGTLIL</sequence>
<proteinExistence type="predicted"/>
<reference evidence="1" key="1">
    <citation type="submission" date="2014-11" db="EMBL/GenBank/DDBJ databases">
        <authorList>
            <person name="Amaro Gonzalez C."/>
        </authorList>
    </citation>
    <scope>NUCLEOTIDE SEQUENCE</scope>
</reference>
<accession>A0A0E9SYB8</accession>
<reference evidence="1" key="2">
    <citation type="journal article" date="2015" name="Fish Shellfish Immunol.">
        <title>Early steps in the European eel (Anguilla anguilla)-Vibrio vulnificus interaction in the gills: Role of the RtxA13 toxin.</title>
        <authorList>
            <person name="Callol A."/>
            <person name="Pajuelo D."/>
            <person name="Ebbesson L."/>
            <person name="Teles M."/>
            <person name="MacKenzie S."/>
            <person name="Amaro C."/>
        </authorList>
    </citation>
    <scope>NUCLEOTIDE SEQUENCE</scope>
</reference>
<dbReference type="AlphaFoldDB" id="A0A0E9SYB8"/>
<name>A0A0E9SYB8_ANGAN</name>
<dbReference type="EMBL" id="GBXM01062907">
    <property type="protein sequence ID" value="JAH45670.1"/>
    <property type="molecule type" value="Transcribed_RNA"/>
</dbReference>
<protein>
    <submittedName>
        <fullName evidence="1">Uncharacterized protein</fullName>
    </submittedName>
</protein>